<evidence type="ECO:0000313" key="2">
    <source>
        <dbReference type="EMBL" id="KAL2490022.1"/>
    </source>
</evidence>
<sequence length="152" mass="17468">MKEKNKTKQNLSVKGISPKIQESEQPRTSLAEAGKGKRTKAVVDKVEMVMFLLFKTLIKVKESYILQMHKYFIHSHGKPNKTFRSVKELGNFILLCSSVEVSSHRRKAKMTEEEKKEVFLAEANQNRQNMDEMVVHLGDEDNAANIHLLEIL</sequence>
<accession>A0ABD1RNN7</accession>
<name>A0ABD1RNN7_9LAMI</name>
<dbReference type="EMBL" id="JBFOLJ010000012">
    <property type="protein sequence ID" value="KAL2490022.1"/>
    <property type="molecule type" value="Genomic_DNA"/>
</dbReference>
<dbReference type="AlphaFoldDB" id="A0ABD1RNN7"/>
<gene>
    <name evidence="2" type="ORF">Fot_43314</name>
</gene>
<feature type="region of interest" description="Disordered" evidence="1">
    <location>
        <begin position="1"/>
        <end position="36"/>
    </location>
</feature>
<protein>
    <submittedName>
        <fullName evidence="2">Uncharacterized protein</fullName>
    </submittedName>
</protein>
<organism evidence="2 3">
    <name type="scientific">Forsythia ovata</name>
    <dbReference type="NCBI Taxonomy" id="205694"/>
    <lineage>
        <taxon>Eukaryota</taxon>
        <taxon>Viridiplantae</taxon>
        <taxon>Streptophyta</taxon>
        <taxon>Embryophyta</taxon>
        <taxon>Tracheophyta</taxon>
        <taxon>Spermatophyta</taxon>
        <taxon>Magnoliopsida</taxon>
        <taxon>eudicotyledons</taxon>
        <taxon>Gunneridae</taxon>
        <taxon>Pentapetalae</taxon>
        <taxon>asterids</taxon>
        <taxon>lamiids</taxon>
        <taxon>Lamiales</taxon>
        <taxon>Oleaceae</taxon>
        <taxon>Forsythieae</taxon>
        <taxon>Forsythia</taxon>
    </lineage>
</organism>
<evidence type="ECO:0000256" key="1">
    <source>
        <dbReference type="SAM" id="MobiDB-lite"/>
    </source>
</evidence>
<comment type="caution">
    <text evidence="2">The sequence shown here is derived from an EMBL/GenBank/DDBJ whole genome shotgun (WGS) entry which is preliminary data.</text>
</comment>
<reference evidence="3" key="1">
    <citation type="submission" date="2024-07" db="EMBL/GenBank/DDBJ databases">
        <title>Two chromosome-level genome assemblies of Korean endemic species Abeliophyllum distichum and Forsythia ovata (Oleaceae).</title>
        <authorList>
            <person name="Jang H."/>
        </authorList>
    </citation>
    <scope>NUCLEOTIDE SEQUENCE [LARGE SCALE GENOMIC DNA]</scope>
</reference>
<keyword evidence="3" id="KW-1185">Reference proteome</keyword>
<proteinExistence type="predicted"/>
<dbReference type="Proteomes" id="UP001604277">
    <property type="component" value="Unassembled WGS sequence"/>
</dbReference>
<evidence type="ECO:0000313" key="3">
    <source>
        <dbReference type="Proteomes" id="UP001604277"/>
    </source>
</evidence>